<dbReference type="Proteomes" id="UP000799118">
    <property type="component" value="Unassembled WGS sequence"/>
</dbReference>
<dbReference type="GO" id="GO:0004674">
    <property type="term" value="F:protein serine/threonine kinase activity"/>
    <property type="evidence" value="ECO:0007669"/>
    <property type="project" value="UniProtKB-KW"/>
</dbReference>
<dbReference type="EMBL" id="ML769670">
    <property type="protein sequence ID" value="KAE9390116.1"/>
    <property type="molecule type" value="Genomic_DNA"/>
</dbReference>
<dbReference type="PANTHER" id="PTHR45992:SF2">
    <property type="entry name" value="EUKARYOTIC ELONGATION FACTOR 2 KINASE"/>
    <property type="match status" value="1"/>
</dbReference>
<feature type="region of interest" description="Disordered" evidence="6">
    <location>
        <begin position="53"/>
        <end position="72"/>
    </location>
</feature>
<evidence type="ECO:0000313" key="9">
    <source>
        <dbReference type="Proteomes" id="UP000799118"/>
    </source>
</evidence>
<dbReference type="GO" id="GO:1903013">
    <property type="term" value="P:response to differentiation-inducing factor 1"/>
    <property type="evidence" value="ECO:0007669"/>
    <property type="project" value="TreeGrafter"/>
</dbReference>
<evidence type="ECO:0000313" key="8">
    <source>
        <dbReference type="EMBL" id="KAE9390116.1"/>
    </source>
</evidence>
<proteinExistence type="predicted"/>
<evidence type="ECO:0000259" key="7">
    <source>
        <dbReference type="PROSITE" id="PS51158"/>
    </source>
</evidence>
<feature type="domain" description="Alpha-type protein kinase" evidence="7">
    <location>
        <begin position="68"/>
        <end position="321"/>
    </location>
</feature>
<sequence length="333" mass="37155">MQLCDSGKLTQTDINDRKFGIECCVPVIHPQHGDYDSSFISKTNSATSSVRASKRRKTSAIASAPPTVQNSGETRLVQSEEDDVIQVPKDWRQFSKGGTPKGGYRAKGYFKYCLEARYKNHQVALFQCIPEGSTSMSNRMSLIQEYEVLVQASGLAKSFNERAKLSGVSITGLDFNAEGAFIGTTSFVPAGGLPMEETIENDERSLLYDTFLVVPLLSTTGLYEERKFFGNNETGRNDGDWAGKLVDAFAHHVVEHCKGEYMLADLQGVIGPDRSLMLFDPQAHTKGQDSGDWDRGPKEIEKFCQEHQCNNICTQMQLWDLSKPFSVHPFRPW</sequence>
<dbReference type="InterPro" id="IPR004166">
    <property type="entry name" value="a-kinase_dom"/>
</dbReference>
<evidence type="ECO:0000256" key="5">
    <source>
        <dbReference type="ARBA" id="ARBA00022840"/>
    </source>
</evidence>
<protein>
    <recommendedName>
        <fullName evidence="7">Alpha-type protein kinase domain-containing protein</fullName>
    </recommendedName>
</protein>
<dbReference type="Pfam" id="PF02816">
    <property type="entry name" value="Alpha_kinase"/>
    <property type="match status" value="1"/>
</dbReference>
<keyword evidence="1" id="KW-0723">Serine/threonine-protein kinase</keyword>
<keyword evidence="3" id="KW-0547">Nucleotide-binding</keyword>
<organism evidence="8 9">
    <name type="scientific">Gymnopus androsaceus JB14</name>
    <dbReference type="NCBI Taxonomy" id="1447944"/>
    <lineage>
        <taxon>Eukaryota</taxon>
        <taxon>Fungi</taxon>
        <taxon>Dikarya</taxon>
        <taxon>Basidiomycota</taxon>
        <taxon>Agaricomycotina</taxon>
        <taxon>Agaricomycetes</taxon>
        <taxon>Agaricomycetidae</taxon>
        <taxon>Agaricales</taxon>
        <taxon>Marasmiineae</taxon>
        <taxon>Omphalotaceae</taxon>
        <taxon>Gymnopus</taxon>
    </lineage>
</organism>
<evidence type="ECO:0000256" key="1">
    <source>
        <dbReference type="ARBA" id="ARBA00022527"/>
    </source>
</evidence>
<keyword evidence="9" id="KW-1185">Reference proteome</keyword>
<gene>
    <name evidence="8" type="ORF">BT96DRAFT_1002604</name>
</gene>
<name>A0A6A4GXD5_9AGAR</name>
<dbReference type="SUPFAM" id="SSF56112">
    <property type="entry name" value="Protein kinase-like (PK-like)"/>
    <property type="match status" value="1"/>
</dbReference>
<dbReference type="OrthoDB" id="301415at2759"/>
<keyword evidence="4" id="KW-0418">Kinase</keyword>
<keyword evidence="5" id="KW-0067">ATP-binding</keyword>
<dbReference type="GO" id="GO:0005524">
    <property type="term" value="F:ATP binding"/>
    <property type="evidence" value="ECO:0007669"/>
    <property type="project" value="UniProtKB-KW"/>
</dbReference>
<dbReference type="GO" id="GO:0031037">
    <property type="term" value="P:myosin II filament disassembly"/>
    <property type="evidence" value="ECO:0007669"/>
    <property type="project" value="TreeGrafter"/>
</dbReference>
<dbReference type="InterPro" id="IPR051852">
    <property type="entry name" value="Alpha-type_PK"/>
</dbReference>
<dbReference type="AlphaFoldDB" id="A0A6A4GXD5"/>
<evidence type="ECO:0000256" key="6">
    <source>
        <dbReference type="SAM" id="MobiDB-lite"/>
    </source>
</evidence>
<dbReference type="InterPro" id="IPR011009">
    <property type="entry name" value="Kinase-like_dom_sf"/>
</dbReference>
<reference evidence="8" key="1">
    <citation type="journal article" date="2019" name="Environ. Microbiol.">
        <title>Fungal ecological strategies reflected in gene transcription - a case study of two litter decomposers.</title>
        <authorList>
            <person name="Barbi F."/>
            <person name="Kohler A."/>
            <person name="Barry K."/>
            <person name="Baskaran P."/>
            <person name="Daum C."/>
            <person name="Fauchery L."/>
            <person name="Ihrmark K."/>
            <person name="Kuo A."/>
            <person name="LaButti K."/>
            <person name="Lipzen A."/>
            <person name="Morin E."/>
            <person name="Grigoriev I.V."/>
            <person name="Henrissat B."/>
            <person name="Lindahl B."/>
            <person name="Martin F."/>
        </authorList>
    </citation>
    <scope>NUCLEOTIDE SEQUENCE</scope>
    <source>
        <strain evidence="8">JB14</strain>
    </source>
</reference>
<dbReference type="PANTHER" id="PTHR45992">
    <property type="entry name" value="EUKARYOTIC ELONGATION FACTOR 2 KINASE-RELATED"/>
    <property type="match status" value="1"/>
</dbReference>
<dbReference type="CDD" id="cd04515">
    <property type="entry name" value="Alpha_kinase"/>
    <property type="match status" value="1"/>
</dbReference>
<accession>A0A6A4GXD5</accession>
<dbReference type="PROSITE" id="PS51158">
    <property type="entry name" value="ALPHA_KINASE"/>
    <property type="match status" value="1"/>
</dbReference>
<evidence type="ECO:0000256" key="2">
    <source>
        <dbReference type="ARBA" id="ARBA00022679"/>
    </source>
</evidence>
<evidence type="ECO:0000256" key="4">
    <source>
        <dbReference type="ARBA" id="ARBA00022777"/>
    </source>
</evidence>
<keyword evidence="2" id="KW-0808">Transferase</keyword>
<evidence type="ECO:0000256" key="3">
    <source>
        <dbReference type="ARBA" id="ARBA00022741"/>
    </source>
</evidence>
<dbReference type="Gene3D" id="3.20.200.10">
    <property type="entry name" value="MHCK/EF2 kinase"/>
    <property type="match status" value="1"/>
</dbReference>
<dbReference type="SMART" id="SM00811">
    <property type="entry name" value="Alpha_kinase"/>
    <property type="match status" value="1"/>
</dbReference>